<dbReference type="OMA" id="PINRPEG"/>
<keyword evidence="3" id="KW-1185">Reference proteome</keyword>
<evidence type="ECO:0000313" key="3">
    <source>
        <dbReference type="Proteomes" id="UP000002058"/>
    </source>
</evidence>
<evidence type="ECO:0000313" key="2">
    <source>
        <dbReference type="EMBL" id="EEP82696.1"/>
    </source>
</evidence>
<feature type="compositionally biased region" description="Polar residues" evidence="1">
    <location>
        <begin position="345"/>
        <end position="360"/>
    </location>
</feature>
<feature type="compositionally biased region" description="Polar residues" evidence="1">
    <location>
        <begin position="1"/>
        <end position="66"/>
    </location>
</feature>
<protein>
    <recommendedName>
        <fullName evidence="4">TeaA receptor TeaR</fullName>
    </recommendedName>
</protein>
<dbReference type="KEGG" id="ure:UREG_07561"/>
<dbReference type="InParanoid" id="C4JZG0"/>
<feature type="compositionally biased region" description="Basic and acidic residues" evidence="1">
    <location>
        <begin position="137"/>
        <end position="156"/>
    </location>
</feature>
<dbReference type="Proteomes" id="UP000002058">
    <property type="component" value="Unassembled WGS sequence"/>
</dbReference>
<feature type="compositionally biased region" description="Low complexity" evidence="1">
    <location>
        <begin position="361"/>
        <end position="375"/>
    </location>
</feature>
<dbReference type="VEuPathDB" id="FungiDB:UREG_07561"/>
<organism evidence="2 3">
    <name type="scientific">Uncinocarpus reesii (strain UAMH 1704)</name>
    <dbReference type="NCBI Taxonomy" id="336963"/>
    <lineage>
        <taxon>Eukaryota</taxon>
        <taxon>Fungi</taxon>
        <taxon>Dikarya</taxon>
        <taxon>Ascomycota</taxon>
        <taxon>Pezizomycotina</taxon>
        <taxon>Eurotiomycetes</taxon>
        <taxon>Eurotiomycetidae</taxon>
        <taxon>Onygenales</taxon>
        <taxon>Onygenaceae</taxon>
        <taxon>Uncinocarpus</taxon>
    </lineage>
</organism>
<feature type="region of interest" description="Disordered" evidence="1">
    <location>
        <begin position="476"/>
        <end position="577"/>
    </location>
</feature>
<dbReference type="GeneID" id="8443931"/>
<dbReference type="STRING" id="336963.C4JZG0"/>
<accession>C4JZG0</accession>
<feature type="region of interest" description="Disordered" evidence="1">
    <location>
        <begin position="176"/>
        <end position="447"/>
    </location>
</feature>
<name>C4JZG0_UNCRE</name>
<dbReference type="RefSeq" id="XP_002582788.1">
    <property type="nucleotide sequence ID" value="XM_002582742.1"/>
</dbReference>
<feature type="compositionally biased region" description="Basic and acidic residues" evidence="1">
    <location>
        <begin position="247"/>
        <end position="265"/>
    </location>
</feature>
<dbReference type="AlphaFoldDB" id="C4JZG0"/>
<dbReference type="EMBL" id="CH476619">
    <property type="protein sequence ID" value="EEP82696.1"/>
    <property type="molecule type" value="Genomic_DNA"/>
</dbReference>
<proteinExistence type="predicted"/>
<sequence>MAETAANNSADALSSPGSVNGSQRPWDQSVPNGQDSANVFPSKSRTSHDSTATYSKYSQRHNTTPHAVNGTSRSRTSSRSGSMHGYLHEQGYLAPHRVDTLSRKDHSLSRNGSDAESLLDLYGRDSANRSTSSVMDSVDRKPENKPHYEAIEDPNESHWIHRDKLAKIESEELQQFGIKIRDPLLMRHRSGGGRGRSRESQSIATNGARDRSSSSPIIPERTEEQISPPAPIEDSPQEDEGGPVVFDDPRLPEEIAADPHEDGRGSKIYRMPGLRKSSSRIPVLTSSPHPIPPGYLERDSPLQRPRNNTATSGDEEGLSLPKTRRPSVSAPRMLQTPEPELESTPPKNTEAIDTSEQLQGSPSKSKQPAKPASAATSRKTSSNTETRKASGTHKKTSPSNSHGGSVSQRPSTRAGERRPGTAINRPEGDPPWLATMYKPDPRLPPEQQLIPTHAKKLQQELWEKEGRIPSAYDKNFAPLSIQNEEKTPSFSPEPEVPQEEFTLPGLASSPPPNDAAKANQTGAAGTDRTSHHTSPSAVHSRPAPTFTPSISVKPAPSPMQVDAPAKKEKGCSCCVIM</sequence>
<feature type="region of interest" description="Disordered" evidence="1">
    <location>
        <begin position="1"/>
        <end position="156"/>
    </location>
</feature>
<dbReference type="HOGENOM" id="CLU_023414_1_1_1"/>
<evidence type="ECO:0000256" key="1">
    <source>
        <dbReference type="SAM" id="MobiDB-lite"/>
    </source>
</evidence>
<feature type="compositionally biased region" description="Low complexity" evidence="1">
    <location>
        <begin position="70"/>
        <end position="82"/>
    </location>
</feature>
<feature type="compositionally biased region" description="Basic and acidic residues" evidence="1">
    <location>
        <begin position="96"/>
        <end position="108"/>
    </location>
</feature>
<reference evidence="3" key="1">
    <citation type="journal article" date="2009" name="Genome Res.">
        <title>Comparative genomic analyses of the human fungal pathogens Coccidioides and their relatives.</title>
        <authorList>
            <person name="Sharpton T.J."/>
            <person name="Stajich J.E."/>
            <person name="Rounsley S.D."/>
            <person name="Gardner M.J."/>
            <person name="Wortman J.R."/>
            <person name="Jordar V.S."/>
            <person name="Maiti R."/>
            <person name="Kodira C.D."/>
            <person name="Neafsey D.E."/>
            <person name="Zeng Q."/>
            <person name="Hung C.-Y."/>
            <person name="McMahan C."/>
            <person name="Muszewska A."/>
            <person name="Grynberg M."/>
            <person name="Mandel M.A."/>
            <person name="Kellner E.M."/>
            <person name="Barker B.M."/>
            <person name="Galgiani J.N."/>
            <person name="Orbach M.J."/>
            <person name="Kirkland T.N."/>
            <person name="Cole G.T."/>
            <person name="Henn M.R."/>
            <person name="Birren B.W."/>
            <person name="Taylor J.W."/>
        </authorList>
    </citation>
    <scope>NUCLEOTIDE SEQUENCE [LARGE SCALE GENOMIC DNA]</scope>
    <source>
        <strain evidence="3">UAMH 1704</strain>
    </source>
</reference>
<dbReference type="OrthoDB" id="418495at2759"/>
<gene>
    <name evidence="2" type="ORF">UREG_07561</name>
</gene>
<dbReference type="eggNOG" id="ENOG502SP8D">
    <property type="taxonomic scope" value="Eukaryota"/>
</dbReference>
<evidence type="ECO:0008006" key="4">
    <source>
        <dbReference type="Google" id="ProtNLM"/>
    </source>
</evidence>
<feature type="compositionally biased region" description="Polar residues" evidence="1">
    <location>
        <begin position="397"/>
        <end position="411"/>
    </location>
</feature>